<protein>
    <submittedName>
        <fullName evidence="1">Uncharacterized protein</fullName>
    </submittedName>
</protein>
<evidence type="ECO:0000313" key="1">
    <source>
        <dbReference type="EMBL" id="KAK3065729.1"/>
    </source>
</evidence>
<keyword evidence="2" id="KW-1185">Reference proteome</keyword>
<reference evidence="1" key="1">
    <citation type="submission" date="2024-09" db="EMBL/GenBank/DDBJ databases">
        <title>Black Yeasts Isolated from many extreme environments.</title>
        <authorList>
            <person name="Coleine C."/>
            <person name="Stajich J.E."/>
            <person name="Selbmann L."/>
        </authorList>
    </citation>
    <scope>NUCLEOTIDE SEQUENCE</scope>
    <source>
        <strain evidence="1">CCFEE 5737</strain>
    </source>
</reference>
<accession>A0ACC3DDQ5</accession>
<feature type="non-terminal residue" evidence="1">
    <location>
        <position position="78"/>
    </location>
</feature>
<comment type="caution">
    <text evidence="1">The sequence shown here is derived from an EMBL/GenBank/DDBJ whole genome shotgun (WGS) entry which is preliminary data.</text>
</comment>
<organism evidence="1 2">
    <name type="scientific">Coniosporium uncinatum</name>
    <dbReference type="NCBI Taxonomy" id="93489"/>
    <lineage>
        <taxon>Eukaryota</taxon>
        <taxon>Fungi</taxon>
        <taxon>Dikarya</taxon>
        <taxon>Ascomycota</taxon>
        <taxon>Pezizomycotina</taxon>
        <taxon>Dothideomycetes</taxon>
        <taxon>Dothideomycetes incertae sedis</taxon>
        <taxon>Coniosporium</taxon>
    </lineage>
</organism>
<proteinExistence type="predicted"/>
<gene>
    <name evidence="1" type="ORF">LTS18_002461</name>
</gene>
<dbReference type="EMBL" id="JAWDJW010006246">
    <property type="protein sequence ID" value="KAK3065729.1"/>
    <property type="molecule type" value="Genomic_DNA"/>
</dbReference>
<sequence length="78" mass="9388">MPVLSPTQMNNLPSIPELSCDDISVDLSRISSKYEDFTYPRPTTEQVERAFEEAFTLWRRWSFKEEERLRFENQIKRT</sequence>
<dbReference type="Proteomes" id="UP001186974">
    <property type="component" value="Unassembled WGS sequence"/>
</dbReference>
<evidence type="ECO:0000313" key="2">
    <source>
        <dbReference type="Proteomes" id="UP001186974"/>
    </source>
</evidence>
<name>A0ACC3DDQ5_9PEZI</name>